<proteinExistence type="predicted"/>
<keyword evidence="2" id="KW-1185">Reference proteome</keyword>
<protein>
    <submittedName>
        <fullName evidence="1">Uncharacterized protein</fullName>
    </submittedName>
</protein>
<organism evidence="1 2">
    <name type="scientific">Roridomyces roridus</name>
    <dbReference type="NCBI Taxonomy" id="1738132"/>
    <lineage>
        <taxon>Eukaryota</taxon>
        <taxon>Fungi</taxon>
        <taxon>Dikarya</taxon>
        <taxon>Basidiomycota</taxon>
        <taxon>Agaricomycotina</taxon>
        <taxon>Agaricomycetes</taxon>
        <taxon>Agaricomycetidae</taxon>
        <taxon>Agaricales</taxon>
        <taxon>Marasmiineae</taxon>
        <taxon>Mycenaceae</taxon>
        <taxon>Roridomyces</taxon>
    </lineage>
</organism>
<comment type="caution">
    <text evidence="1">The sequence shown here is derived from an EMBL/GenBank/DDBJ whole genome shotgun (WGS) entry which is preliminary data.</text>
</comment>
<reference evidence="1" key="1">
    <citation type="submission" date="2023-03" db="EMBL/GenBank/DDBJ databases">
        <title>Massive genome expansion in bonnet fungi (Mycena s.s.) driven by repeated elements and novel gene families across ecological guilds.</title>
        <authorList>
            <consortium name="Lawrence Berkeley National Laboratory"/>
            <person name="Harder C.B."/>
            <person name="Miyauchi S."/>
            <person name="Viragh M."/>
            <person name="Kuo A."/>
            <person name="Thoen E."/>
            <person name="Andreopoulos B."/>
            <person name="Lu D."/>
            <person name="Skrede I."/>
            <person name="Drula E."/>
            <person name="Henrissat B."/>
            <person name="Morin E."/>
            <person name="Kohler A."/>
            <person name="Barry K."/>
            <person name="LaButti K."/>
            <person name="Morin E."/>
            <person name="Salamov A."/>
            <person name="Lipzen A."/>
            <person name="Mereny Z."/>
            <person name="Hegedus B."/>
            <person name="Baldrian P."/>
            <person name="Stursova M."/>
            <person name="Weitz H."/>
            <person name="Taylor A."/>
            <person name="Grigoriev I.V."/>
            <person name="Nagy L.G."/>
            <person name="Martin F."/>
            <person name="Kauserud H."/>
        </authorList>
    </citation>
    <scope>NUCLEOTIDE SEQUENCE</scope>
    <source>
        <strain evidence="1">9284</strain>
    </source>
</reference>
<gene>
    <name evidence="1" type="ORF">FB45DRAFT_873129</name>
</gene>
<accession>A0AAD7BAS1</accession>
<dbReference type="EMBL" id="JARKIF010000023">
    <property type="protein sequence ID" value="KAJ7615812.1"/>
    <property type="molecule type" value="Genomic_DNA"/>
</dbReference>
<name>A0AAD7BAS1_9AGAR</name>
<dbReference type="AlphaFoldDB" id="A0AAD7BAS1"/>
<evidence type="ECO:0000313" key="2">
    <source>
        <dbReference type="Proteomes" id="UP001221142"/>
    </source>
</evidence>
<dbReference type="Proteomes" id="UP001221142">
    <property type="component" value="Unassembled WGS sequence"/>
</dbReference>
<evidence type="ECO:0000313" key="1">
    <source>
        <dbReference type="EMBL" id="KAJ7615812.1"/>
    </source>
</evidence>
<sequence length="211" mass="23083">MHTISLLEPREVSNGKIERHLYGSEEEDDAEVPTCHTIGLQGSKTEGDGKGCSRKNRERVALPSAASLYPAATVGDSSTFGQKTGKTRRTESNTKTNILKLDALSSPMEGHWKLVVGCSRSTRRATISSSNVVQLLFTIPSSICDPNQCTSGLLRDSETSNEEIDKIILPCTQDPLPVWYNFWIFTLCKGPYFKIEATKEPWPNGGGSSST</sequence>